<keyword evidence="5 14" id="KW-0812">Transmembrane</keyword>
<evidence type="ECO:0000256" key="8">
    <source>
        <dbReference type="ARBA" id="ARBA00022842"/>
    </source>
</evidence>
<dbReference type="SUPFAM" id="SSF56219">
    <property type="entry name" value="DNase I-like"/>
    <property type="match status" value="1"/>
</dbReference>
<evidence type="ECO:0000256" key="6">
    <source>
        <dbReference type="ARBA" id="ARBA00022723"/>
    </source>
</evidence>
<comment type="pathway">
    <text evidence="3">Sphingolipid metabolism.</text>
</comment>
<comment type="similarity">
    <text evidence="4">Belongs to the neutral sphingomyelinase family.</text>
</comment>
<dbReference type="GO" id="GO:0046872">
    <property type="term" value="F:metal ion binding"/>
    <property type="evidence" value="ECO:0007669"/>
    <property type="project" value="UniProtKB-KW"/>
</dbReference>
<evidence type="ECO:0000259" key="15">
    <source>
        <dbReference type="Pfam" id="PF03372"/>
    </source>
</evidence>
<dbReference type="GO" id="GO:0016020">
    <property type="term" value="C:membrane"/>
    <property type="evidence" value="ECO:0007669"/>
    <property type="project" value="UniProtKB-SubCell"/>
</dbReference>
<evidence type="ECO:0000256" key="7">
    <source>
        <dbReference type="ARBA" id="ARBA00022801"/>
    </source>
</evidence>
<keyword evidence="8" id="KW-0460">Magnesium</keyword>
<evidence type="ECO:0000256" key="3">
    <source>
        <dbReference type="ARBA" id="ARBA00004991"/>
    </source>
</evidence>
<evidence type="ECO:0000256" key="5">
    <source>
        <dbReference type="ARBA" id="ARBA00022692"/>
    </source>
</evidence>
<evidence type="ECO:0000256" key="14">
    <source>
        <dbReference type="SAM" id="Phobius"/>
    </source>
</evidence>
<protein>
    <submittedName>
        <fullName evidence="16">Inositol phosphosphingolipids phospholipase C</fullName>
    </submittedName>
</protein>
<gene>
    <name evidence="16" type="ORF">AAP_03797</name>
</gene>
<comment type="subcellular location">
    <subcellularLocation>
        <location evidence="1">Membrane</location>
        <topology evidence="1">Multi-pass membrane protein</topology>
    </subcellularLocation>
</comment>
<dbReference type="Pfam" id="PF03372">
    <property type="entry name" value="Exo_endo_phos"/>
    <property type="match status" value="1"/>
</dbReference>
<dbReference type="GO" id="GO:0004767">
    <property type="term" value="F:sphingomyelin phosphodiesterase activity"/>
    <property type="evidence" value="ECO:0007669"/>
    <property type="project" value="InterPro"/>
</dbReference>
<keyword evidence="7" id="KW-0378">Hydrolase</keyword>
<feature type="domain" description="Endonuclease/exonuclease/phosphatase" evidence="15">
    <location>
        <begin position="12"/>
        <end position="288"/>
    </location>
</feature>
<dbReference type="Proteomes" id="UP000242877">
    <property type="component" value="Unassembled WGS sequence"/>
</dbReference>
<evidence type="ECO:0000256" key="10">
    <source>
        <dbReference type="ARBA" id="ARBA00022989"/>
    </source>
</evidence>
<name>A0A167Y0C6_9EURO</name>
<comment type="caution">
    <text evidence="16">The sequence shown here is derived from an EMBL/GenBank/DDBJ whole genome shotgun (WGS) entry which is preliminary data.</text>
</comment>
<evidence type="ECO:0000256" key="9">
    <source>
        <dbReference type="ARBA" id="ARBA00022919"/>
    </source>
</evidence>
<reference evidence="16 17" key="1">
    <citation type="journal article" date="2016" name="Genome Biol. Evol.">
        <title>Divergent and convergent evolution of fungal pathogenicity.</title>
        <authorList>
            <person name="Shang Y."/>
            <person name="Xiao G."/>
            <person name="Zheng P."/>
            <person name="Cen K."/>
            <person name="Zhan S."/>
            <person name="Wang C."/>
        </authorList>
    </citation>
    <scope>NUCLEOTIDE SEQUENCE [LARGE SCALE GENOMIC DNA]</scope>
    <source>
        <strain evidence="16 17">ARSEF 7405</strain>
    </source>
</reference>
<dbReference type="GO" id="GO:0000324">
    <property type="term" value="C:fungal-type vacuole"/>
    <property type="evidence" value="ECO:0007669"/>
    <property type="project" value="EnsemblFungi"/>
</dbReference>
<evidence type="ECO:0000256" key="2">
    <source>
        <dbReference type="ARBA" id="ARBA00004760"/>
    </source>
</evidence>
<dbReference type="InterPro" id="IPR005135">
    <property type="entry name" value="Endo/exonuclease/phosphatase"/>
</dbReference>
<dbReference type="Gene3D" id="3.60.10.10">
    <property type="entry name" value="Endonuclease/exonuclease/phosphatase"/>
    <property type="match status" value="1"/>
</dbReference>
<dbReference type="FunFam" id="3.60.10.10:FF:000059">
    <property type="entry name" value="Inositol phosphosphingolipids phospholipase C"/>
    <property type="match status" value="1"/>
</dbReference>
<keyword evidence="10 14" id="KW-1133">Transmembrane helix</keyword>
<evidence type="ECO:0000256" key="4">
    <source>
        <dbReference type="ARBA" id="ARBA00006335"/>
    </source>
</evidence>
<dbReference type="InterPro" id="IPR036691">
    <property type="entry name" value="Endo/exonu/phosph_ase_sf"/>
</dbReference>
<dbReference type="VEuPathDB" id="FungiDB:AAP_03797"/>
<comment type="pathway">
    <text evidence="2">Lipid metabolism; sphingolipid metabolism.</text>
</comment>
<evidence type="ECO:0000256" key="11">
    <source>
        <dbReference type="ARBA" id="ARBA00023098"/>
    </source>
</evidence>
<dbReference type="OrthoDB" id="4201645at2759"/>
<dbReference type="InterPro" id="IPR038772">
    <property type="entry name" value="Sph/SMPD2-like"/>
</dbReference>
<dbReference type="PANTHER" id="PTHR16320:SF24">
    <property type="entry name" value="PHOSPHODIESTERASE, PUTATIVE-RELATED"/>
    <property type="match status" value="1"/>
</dbReference>
<proteinExistence type="inferred from homology"/>
<evidence type="ECO:0000313" key="17">
    <source>
        <dbReference type="Proteomes" id="UP000242877"/>
    </source>
</evidence>
<sequence>MSDELPSKINILTLNCWGLKFIAKYRRERLLEIGKRIASMPDPPHIVGLQECWTQEDYNNIREETREILPYGKFYFSGVFGGGLVILSKWPIESSHMLRYSLNGRPTAFFRGDWFVGKGVACANVRYGPGPKDIAAVFCTHLHAPYEQEHSDSYVCHRTSQAWEIMKLMRGAAEKGYLVIGLGDFNMVPLSLAHKLITSHAPVKDVWRELHPDSSIGAAKDKAEKARGKPVPTAEFNIKENGTTCDGPYNTWRWPKKEQKKLVHGPIETDGSVLDRNGKRLDYIFVGESPYSFEDTWKIEDVKLGMMERHPTLHCSLSDHFSVEATIVRNDSHRGALKKLPPQSLAMPSSRSRSVSPAVEGAVSPRTLNEDGSHRYIHTSRTTQTPEQAREMYDGILATIEKYVNRERFQRRFRVLNFFWGTLVAIGCLVAQWWVPRNYVAFILTLLGAQSLERI</sequence>
<keyword evidence="12 14" id="KW-0472">Membrane</keyword>
<dbReference type="GO" id="GO:0071944">
    <property type="term" value="C:cell periphery"/>
    <property type="evidence" value="ECO:0007669"/>
    <property type="project" value="EnsemblFungi"/>
</dbReference>
<organism evidence="16 17">
    <name type="scientific">Ascosphaera apis ARSEF 7405</name>
    <dbReference type="NCBI Taxonomy" id="392613"/>
    <lineage>
        <taxon>Eukaryota</taxon>
        <taxon>Fungi</taxon>
        <taxon>Dikarya</taxon>
        <taxon>Ascomycota</taxon>
        <taxon>Pezizomycotina</taxon>
        <taxon>Eurotiomycetes</taxon>
        <taxon>Eurotiomycetidae</taxon>
        <taxon>Onygenales</taxon>
        <taxon>Ascosphaeraceae</taxon>
        <taxon>Ascosphaera</taxon>
    </lineage>
</organism>
<evidence type="ECO:0000256" key="13">
    <source>
        <dbReference type="SAM" id="MobiDB-lite"/>
    </source>
</evidence>
<feature type="region of interest" description="Disordered" evidence="13">
    <location>
        <begin position="338"/>
        <end position="364"/>
    </location>
</feature>
<feature type="compositionally biased region" description="Low complexity" evidence="13">
    <location>
        <begin position="344"/>
        <end position="359"/>
    </location>
</feature>
<keyword evidence="17" id="KW-1185">Reference proteome</keyword>
<evidence type="ECO:0000313" key="16">
    <source>
        <dbReference type="EMBL" id="KZZ90702.1"/>
    </source>
</evidence>
<dbReference type="GO" id="GO:0052714">
    <property type="term" value="F:mannosyl-inositol phosphorylceramide phospholipase activity"/>
    <property type="evidence" value="ECO:0007669"/>
    <property type="project" value="EnsemblFungi"/>
</dbReference>
<keyword evidence="11" id="KW-0443">Lipid metabolism</keyword>
<evidence type="ECO:0000256" key="1">
    <source>
        <dbReference type="ARBA" id="ARBA00004141"/>
    </source>
</evidence>
<dbReference type="AlphaFoldDB" id="A0A167Y0C6"/>
<dbReference type="GO" id="GO:0006665">
    <property type="term" value="P:sphingolipid metabolic process"/>
    <property type="evidence" value="ECO:0007669"/>
    <property type="project" value="UniProtKB-KW"/>
</dbReference>
<keyword evidence="6" id="KW-0479">Metal-binding</keyword>
<dbReference type="PANTHER" id="PTHR16320">
    <property type="entry name" value="SPHINGOMYELINASE FAMILY MEMBER"/>
    <property type="match status" value="1"/>
</dbReference>
<keyword evidence="9" id="KW-0746">Sphingolipid metabolism</keyword>
<dbReference type="EMBL" id="AZGZ01000016">
    <property type="protein sequence ID" value="KZZ90702.1"/>
    <property type="molecule type" value="Genomic_DNA"/>
</dbReference>
<feature type="transmembrane region" description="Helical" evidence="14">
    <location>
        <begin position="415"/>
        <end position="435"/>
    </location>
</feature>
<accession>A0A167Y0C6</accession>
<evidence type="ECO:0000256" key="12">
    <source>
        <dbReference type="ARBA" id="ARBA00023136"/>
    </source>
</evidence>